<dbReference type="PANTHER" id="PTHR11103">
    <property type="entry name" value="SLR1189 PROTEIN"/>
    <property type="match status" value="1"/>
</dbReference>
<dbReference type="Gene3D" id="3.20.20.330">
    <property type="entry name" value="Homocysteine-binding-like domain"/>
    <property type="match status" value="1"/>
</dbReference>
<reference evidence="7" key="1">
    <citation type="submission" date="2017-02" db="EMBL/GenBank/DDBJ databases">
        <authorList>
            <person name="Varghese N."/>
            <person name="Submissions S."/>
        </authorList>
    </citation>
    <scope>NUCLEOTIDE SEQUENCE [LARGE SCALE GENOMIC DNA]</scope>
    <source>
        <strain evidence="7">DSM 19608</strain>
    </source>
</reference>
<dbReference type="PANTHER" id="PTHR11103:SF18">
    <property type="entry name" value="SLR1189 PROTEIN"/>
    <property type="match status" value="1"/>
</dbReference>
<dbReference type="InterPro" id="IPR017226">
    <property type="entry name" value="BHMT-like"/>
</dbReference>
<dbReference type="Pfam" id="PF02574">
    <property type="entry name" value="S-methyl_trans"/>
    <property type="match status" value="1"/>
</dbReference>
<keyword evidence="3 4" id="KW-0862">Zinc</keyword>
<dbReference type="SUPFAM" id="SSF82282">
    <property type="entry name" value="Homocysteine S-methyltransferase"/>
    <property type="match status" value="1"/>
</dbReference>
<gene>
    <name evidence="6" type="ORF">SAMN02745782_00077</name>
</gene>
<keyword evidence="7" id="KW-1185">Reference proteome</keyword>
<dbReference type="AlphaFoldDB" id="A0A1T4K9B9"/>
<evidence type="ECO:0000259" key="5">
    <source>
        <dbReference type="PROSITE" id="PS50970"/>
    </source>
</evidence>
<feature type="binding site" evidence="3 4">
    <location>
        <position position="288"/>
    </location>
    <ligand>
        <name>Zn(2+)</name>
        <dbReference type="ChEBI" id="CHEBI:29105"/>
    </ligand>
</feature>
<evidence type="ECO:0000313" key="7">
    <source>
        <dbReference type="Proteomes" id="UP000190834"/>
    </source>
</evidence>
<dbReference type="GO" id="GO:0008270">
    <property type="term" value="F:zinc ion binding"/>
    <property type="evidence" value="ECO:0007669"/>
    <property type="project" value="InterPro"/>
</dbReference>
<evidence type="ECO:0000256" key="2">
    <source>
        <dbReference type="ARBA" id="ARBA00022679"/>
    </source>
</evidence>
<proteinExistence type="predicted"/>
<dbReference type="GO" id="GO:0008168">
    <property type="term" value="F:methyltransferase activity"/>
    <property type="evidence" value="ECO:0007669"/>
    <property type="project" value="UniProtKB-UniRule"/>
</dbReference>
<dbReference type="InterPro" id="IPR036589">
    <property type="entry name" value="HCY_dom_sf"/>
</dbReference>
<dbReference type="GO" id="GO:0009086">
    <property type="term" value="P:methionine biosynthetic process"/>
    <property type="evidence" value="ECO:0007669"/>
    <property type="project" value="InterPro"/>
</dbReference>
<dbReference type="Proteomes" id="UP000190834">
    <property type="component" value="Unassembled WGS sequence"/>
</dbReference>
<dbReference type="InterPro" id="IPR003726">
    <property type="entry name" value="HCY_dom"/>
</dbReference>
<evidence type="ECO:0000256" key="4">
    <source>
        <dbReference type="PROSITE-ProRule" id="PRU00333"/>
    </source>
</evidence>
<evidence type="ECO:0000256" key="1">
    <source>
        <dbReference type="ARBA" id="ARBA00022603"/>
    </source>
</evidence>
<accession>A0A1T4K9B9</accession>
<organism evidence="6 7">
    <name type="scientific">Vibrio cincinnatiensis DSM 19608</name>
    <dbReference type="NCBI Taxonomy" id="1123491"/>
    <lineage>
        <taxon>Bacteria</taxon>
        <taxon>Pseudomonadati</taxon>
        <taxon>Pseudomonadota</taxon>
        <taxon>Gammaproteobacteria</taxon>
        <taxon>Vibrionales</taxon>
        <taxon>Vibrionaceae</taxon>
        <taxon>Vibrio</taxon>
    </lineage>
</organism>
<dbReference type="PROSITE" id="PS50970">
    <property type="entry name" value="HCY"/>
    <property type="match status" value="1"/>
</dbReference>
<feature type="binding site" evidence="3 4">
    <location>
        <position position="211"/>
    </location>
    <ligand>
        <name>Zn(2+)</name>
        <dbReference type="ChEBI" id="CHEBI:29105"/>
    </ligand>
</feature>
<dbReference type="EMBL" id="FUXB01000001">
    <property type="protein sequence ID" value="SJZ39009.1"/>
    <property type="molecule type" value="Genomic_DNA"/>
</dbReference>
<dbReference type="RefSeq" id="WP_078924494.1">
    <property type="nucleotide sequence ID" value="NZ_FUXB01000001.1"/>
</dbReference>
<dbReference type="GO" id="GO:0032259">
    <property type="term" value="P:methylation"/>
    <property type="evidence" value="ECO:0007669"/>
    <property type="project" value="UniProtKB-KW"/>
</dbReference>
<name>A0A1T4K9B9_VIBCI</name>
<feature type="binding site" evidence="3 4">
    <location>
        <position position="289"/>
    </location>
    <ligand>
        <name>Zn(2+)</name>
        <dbReference type="ChEBI" id="CHEBI:29105"/>
    </ligand>
</feature>
<dbReference type="OrthoDB" id="9803687at2"/>
<feature type="domain" description="Hcy-binding" evidence="5">
    <location>
        <begin position="1"/>
        <end position="303"/>
    </location>
</feature>
<evidence type="ECO:0000256" key="3">
    <source>
        <dbReference type="PIRSR" id="PIRSR037505-2"/>
    </source>
</evidence>
<sequence>MSTHAVRILDGGMGRELERRKAPFRQPEWSALALMEAPEIVEEVHQAFIESGAQLITSNSYALVPFHIGEKRFSSEGLALADLAGKVARQAVVNAHHPETLVAGSLPPLFGSYRADLYQPEKAEQIATPLIQGLTPYVDLWLAETQSLIEEALELHRLVKALDNHNKPFWVSFTLEDSEATTSPTLRSGQCVEEAVKQMASSGVSAILFNCCQPEVIEDALRVAKHTLTQLGHSNIELGAYANAFPPQPKTATANDGLDELRDDLTPLSYLDWAQRWQQQGASLIGGCCGIGPEHIALLSQHFASSEVRG</sequence>
<dbReference type="STRING" id="1123491.SAMN02745782_00077"/>
<keyword evidence="1 4" id="KW-0489">Methyltransferase</keyword>
<protein>
    <submittedName>
        <fullName evidence="6">Homocysteine S-methyltransferase</fullName>
    </submittedName>
</protein>
<comment type="cofactor">
    <cofactor evidence="3">
        <name>Zn(2+)</name>
        <dbReference type="ChEBI" id="CHEBI:29105"/>
    </cofactor>
    <text evidence="3">Binds 1 zinc ion per subunit.</text>
</comment>
<dbReference type="PIRSF" id="PIRSF037505">
    <property type="entry name" value="Betaine_HMT"/>
    <property type="match status" value="1"/>
</dbReference>
<keyword evidence="3 4" id="KW-0479">Metal-binding</keyword>
<keyword evidence="2 4" id="KW-0808">Transferase</keyword>
<dbReference type="GeneID" id="70583829"/>
<evidence type="ECO:0000313" key="6">
    <source>
        <dbReference type="EMBL" id="SJZ39009.1"/>
    </source>
</evidence>